<dbReference type="PANTHER" id="PTHR43547:SF2">
    <property type="entry name" value="HYBRID SIGNAL TRANSDUCTION HISTIDINE KINASE C"/>
    <property type="match status" value="1"/>
</dbReference>
<comment type="caution">
    <text evidence="12">The sequence shown here is derived from an EMBL/GenBank/DDBJ whole genome shotgun (WGS) entry which is preliminary data.</text>
</comment>
<dbReference type="SMART" id="SM00091">
    <property type="entry name" value="PAS"/>
    <property type="match status" value="1"/>
</dbReference>
<dbReference type="InterPro" id="IPR036097">
    <property type="entry name" value="HisK_dim/P_sf"/>
</dbReference>
<proteinExistence type="predicted"/>
<dbReference type="EC" id="2.7.13.3" evidence="2"/>
<evidence type="ECO:0000313" key="12">
    <source>
        <dbReference type="EMBL" id="MBD2561789.1"/>
    </source>
</evidence>
<dbReference type="Pfam" id="PF00512">
    <property type="entry name" value="HisKA"/>
    <property type="match status" value="1"/>
</dbReference>
<dbReference type="NCBIfam" id="TIGR00229">
    <property type="entry name" value="sensory_box"/>
    <property type="match status" value="1"/>
</dbReference>
<dbReference type="InterPro" id="IPR003594">
    <property type="entry name" value="HATPase_dom"/>
</dbReference>
<dbReference type="SUPFAM" id="SSF55874">
    <property type="entry name" value="ATPase domain of HSP90 chaperone/DNA topoisomerase II/histidine kinase"/>
    <property type="match status" value="1"/>
</dbReference>
<evidence type="ECO:0000256" key="1">
    <source>
        <dbReference type="ARBA" id="ARBA00000085"/>
    </source>
</evidence>
<dbReference type="RefSeq" id="WP_190894272.1">
    <property type="nucleotide sequence ID" value="NZ_JACJTE010000013.1"/>
</dbReference>
<evidence type="ECO:0000256" key="3">
    <source>
        <dbReference type="ARBA" id="ARBA00022553"/>
    </source>
</evidence>
<dbReference type="InterPro" id="IPR000700">
    <property type="entry name" value="PAS-assoc_C"/>
</dbReference>
<dbReference type="InterPro" id="IPR011006">
    <property type="entry name" value="CheY-like_superfamily"/>
</dbReference>
<dbReference type="SMART" id="SM00448">
    <property type="entry name" value="REC"/>
    <property type="match status" value="1"/>
</dbReference>
<evidence type="ECO:0000256" key="7">
    <source>
        <dbReference type="SAM" id="Coils"/>
    </source>
</evidence>
<feature type="domain" description="Response regulatory" evidence="9">
    <location>
        <begin position="12"/>
        <end position="128"/>
    </location>
</feature>
<dbReference type="PRINTS" id="PR00344">
    <property type="entry name" value="BCTRLSENSOR"/>
</dbReference>
<evidence type="ECO:0000256" key="6">
    <source>
        <dbReference type="PROSITE-ProRule" id="PRU00169"/>
    </source>
</evidence>
<dbReference type="Pfam" id="PF13188">
    <property type="entry name" value="PAS_8"/>
    <property type="match status" value="1"/>
</dbReference>
<sequence length="526" mass="58256">MPKEPFNLPKADILVIDDTPENLNLLSAMLTEQGYKVRSVTKGSTGLRGANAVPPDLILLDVNMPEMNGYEVCQHLKANDRTREIPVIFISALGDVLDKVKAFAVGGVDYITKPFQLEEVLARIENHLTIWKLQQQLQAQNERLQQEIHDRAKAEEKFTKVFRSSPNPIAIATISEARFIDVNPSFLKMSGYCLEEVIGHTATELNLGKDAVAMSDDKPRSVYAQTIQLLSDTGSLYNQEFEFSTKSGEVKTILLSIELIDLGGVQCALLIANDITERKRLENEFISLVSHELRTPLTSTMGALDLLGAGQLGTLTEQGQKVLSIATTNTERLIRLINDILDLERMKSVKIFMQKVKCNAADLLIMATETMQAMADKLQVKLIVHPLAIDLWADPDRLLQTLTNLISNAIKFSEPGDTVWVSATLAEHKGVGLVENDHSSTQSTPLPSFLLITIRDEGRGIPEDKLQLIFERFQQVDASDSRRKGGTGLGLAICRNIVQQHNGKIWVESTLGEGSTFYVLLPLPAF</sequence>
<dbReference type="SMART" id="SM00387">
    <property type="entry name" value="HATPase_c"/>
    <property type="match status" value="1"/>
</dbReference>
<dbReference type="InterPro" id="IPR036890">
    <property type="entry name" value="HATPase_C_sf"/>
</dbReference>
<evidence type="ECO:0000259" key="11">
    <source>
        <dbReference type="PROSITE" id="PS50113"/>
    </source>
</evidence>
<feature type="domain" description="Histidine kinase" evidence="8">
    <location>
        <begin position="288"/>
        <end position="525"/>
    </location>
</feature>
<dbReference type="EMBL" id="JACJTE010000013">
    <property type="protein sequence ID" value="MBD2561789.1"/>
    <property type="molecule type" value="Genomic_DNA"/>
</dbReference>
<dbReference type="SUPFAM" id="SSF52172">
    <property type="entry name" value="CheY-like"/>
    <property type="match status" value="1"/>
</dbReference>
<dbReference type="PROSITE" id="PS50109">
    <property type="entry name" value="HIS_KIN"/>
    <property type="match status" value="1"/>
</dbReference>
<evidence type="ECO:0000256" key="5">
    <source>
        <dbReference type="ARBA" id="ARBA00023012"/>
    </source>
</evidence>
<feature type="coiled-coil region" evidence="7">
    <location>
        <begin position="130"/>
        <end position="157"/>
    </location>
</feature>
<organism evidence="12 13">
    <name type="scientific">Nostoc linckia FACHB-391</name>
    <dbReference type="NCBI Taxonomy" id="2692906"/>
    <lineage>
        <taxon>Bacteria</taxon>
        <taxon>Bacillati</taxon>
        <taxon>Cyanobacteriota</taxon>
        <taxon>Cyanophyceae</taxon>
        <taxon>Nostocales</taxon>
        <taxon>Nostocaceae</taxon>
        <taxon>Nostoc</taxon>
    </lineage>
</organism>
<evidence type="ECO:0000259" key="9">
    <source>
        <dbReference type="PROSITE" id="PS50110"/>
    </source>
</evidence>
<accession>A0ABR8EY90</accession>
<evidence type="ECO:0000259" key="10">
    <source>
        <dbReference type="PROSITE" id="PS50112"/>
    </source>
</evidence>
<dbReference type="InterPro" id="IPR003661">
    <property type="entry name" value="HisK_dim/P_dom"/>
</dbReference>
<dbReference type="InterPro" id="IPR000014">
    <property type="entry name" value="PAS"/>
</dbReference>
<dbReference type="CDD" id="cd00082">
    <property type="entry name" value="HisKA"/>
    <property type="match status" value="1"/>
</dbReference>
<dbReference type="PROSITE" id="PS50112">
    <property type="entry name" value="PAS"/>
    <property type="match status" value="1"/>
</dbReference>
<dbReference type="SUPFAM" id="SSF47384">
    <property type="entry name" value="Homodimeric domain of signal transducing histidine kinase"/>
    <property type="match status" value="1"/>
</dbReference>
<dbReference type="Pfam" id="PF00072">
    <property type="entry name" value="Response_reg"/>
    <property type="match status" value="1"/>
</dbReference>
<dbReference type="InterPro" id="IPR005467">
    <property type="entry name" value="His_kinase_dom"/>
</dbReference>
<evidence type="ECO:0000256" key="2">
    <source>
        <dbReference type="ARBA" id="ARBA00012438"/>
    </source>
</evidence>
<keyword evidence="13" id="KW-1185">Reference proteome</keyword>
<feature type="domain" description="PAS" evidence="10">
    <location>
        <begin position="154"/>
        <end position="201"/>
    </location>
</feature>
<dbReference type="PROSITE" id="PS50113">
    <property type="entry name" value="PAC"/>
    <property type="match status" value="1"/>
</dbReference>
<evidence type="ECO:0000256" key="4">
    <source>
        <dbReference type="ARBA" id="ARBA00022777"/>
    </source>
</evidence>
<dbReference type="InterPro" id="IPR001610">
    <property type="entry name" value="PAC"/>
</dbReference>
<dbReference type="Gene3D" id="1.10.287.130">
    <property type="match status" value="1"/>
</dbReference>
<dbReference type="SUPFAM" id="SSF55785">
    <property type="entry name" value="PYP-like sensor domain (PAS domain)"/>
    <property type="match status" value="1"/>
</dbReference>
<dbReference type="SMART" id="SM00086">
    <property type="entry name" value="PAC"/>
    <property type="match status" value="1"/>
</dbReference>
<dbReference type="SMART" id="SM00388">
    <property type="entry name" value="HisKA"/>
    <property type="match status" value="1"/>
</dbReference>
<evidence type="ECO:0000259" key="8">
    <source>
        <dbReference type="PROSITE" id="PS50109"/>
    </source>
</evidence>
<keyword evidence="4" id="KW-0808">Transferase</keyword>
<evidence type="ECO:0000313" key="13">
    <source>
        <dbReference type="Proteomes" id="UP000604661"/>
    </source>
</evidence>
<dbReference type="CDD" id="cd16922">
    <property type="entry name" value="HATPase_EvgS-ArcB-TorS-like"/>
    <property type="match status" value="1"/>
</dbReference>
<keyword evidence="5" id="KW-0902">Two-component regulatory system</keyword>
<keyword evidence="3 6" id="KW-0597">Phosphoprotein</keyword>
<dbReference type="Pfam" id="PF02518">
    <property type="entry name" value="HATPase_c"/>
    <property type="match status" value="1"/>
</dbReference>
<dbReference type="CDD" id="cd00130">
    <property type="entry name" value="PAS"/>
    <property type="match status" value="1"/>
</dbReference>
<name>A0ABR8EY90_NOSLI</name>
<dbReference type="Gene3D" id="3.30.450.20">
    <property type="entry name" value="PAS domain"/>
    <property type="match status" value="1"/>
</dbReference>
<keyword evidence="7" id="KW-0175">Coiled coil</keyword>
<dbReference type="Gene3D" id="3.40.50.2300">
    <property type="match status" value="1"/>
</dbReference>
<gene>
    <name evidence="12" type="ORF">H6G95_14440</name>
</gene>
<dbReference type="Proteomes" id="UP000604661">
    <property type="component" value="Unassembled WGS sequence"/>
</dbReference>
<reference evidence="12 13" key="1">
    <citation type="journal article" date="2020" name="ISME J.">
        <title>Comparative genomics reveals insights into cyanobacterial evolution and habitat adaptation.</title>
        <authorList>
            <person name="Chen M.Y."/>
            <person name="Teng W.K."/>
            <person name="Zhao L."/>
            <person name="Hu C.X."/>
            <person name="Zhou Y.K."/>
            <person name="Han B.P."/>
            <person name="Song L.R."/>
            <person name="Shu W.S."/>
        </authorList>
    </citation>
    <scope>NUCLEOTIDE SEQUENCE [LARGE SCALE GENOMIC DNA]</scope>
    <source>
        <strain evidence="12 13">FACHB-391</strain>
    </source>
</reference>
<dbReference type="CDD" id="cd19920">
    <property type="entry name" value="REC_PA4781-like"/>
    <property type="match status" value="1"/>
</dbReference>
<dbReference type="Gene3D" id="3.30.565.10">
    <property type="entry name" value="Histidine kinase-like ATPase, C-terminal domain"/>
    <property type="match status" value="1"/>
</dbReference>
<dbReference type="InterPro" id="IPR004358">
    <property type="entry name" value="Sig_transdc_His_kin-like_C"/>
</dbReference>
<dbReference type="PROSITE" id="PS50110">
    <property type="entry name" value="RESPONSE_REGULATORY"/>
    <property type="match status" value="1"/>
</dbReference>
<protein>
    <recommendedName>
        <fullName evidence="2">histidine kinase</fullName>
        <ecNumber evidence="2">2.7.13.3</ecNumber>
    </recommendedName>
</protein>
<comment type="catalytic activity">
    <reaction evidence="1">
        <text>ATP + protein L-histidine = ADP + protein N-phospho-L-histidine.</text>
        <dbReference type="EC" id="2.7.13.3"/>
    </reaction>
</comment>
<feature type="modified residue" description="4-aspartylphosphate" evidence="6">
    <location>
        <position position="61"/>
    </location>
</feature>
<dbReference type="InterPro" id="IPR035965">
    <property type="entry name" value="PAS-like_dom_sf"/>
</dbReference>
<feature type="domain" description="PAC" evidence="11">
    <location>
        <begin position="237"/>
        <end position="287"/>
    </location>
</feature>
<dbReference type="InterPro" id="IPR001789">
    <property type="entry name" value="Sig_transdc_resp-reg_receiver"/>
</dbReference>
<keyword evidence="4" id="KW-0418">Kinase</keyword>
<dbReference type="PANTHER" id="PTHR43547">
    <property type="entry name" value="TWO-COMPONENT HISTIDINE KINASE"/>
    <property type="match status" value="1"/>
</dbReference>